<dbReference type="GO" id="GO:0003729">
    <property type="term" value="F:mRNA binding"/>
    <property type="evidence" value="ECO:0007669"/>
    <property type="project" value="InterPro"/>
</dbReference>
<evidence type="ECO:0000256" key="1">
    <source>
        <dbReference type="ARBA" id="ARBA00007879"/>
    </source>
</evidence>
<dbReference type="PANTHER" id="PTHR31447:SF5">
    <property type="entry name" value="FE2OG DIOXYGENASE DOMAIN-CONTAINING PROTEIN"/>
    <property type="match status" value="1"/>
</dbReference>
<feature type="compositionally biased region" description="Polar residues" evidence="2">
    <location>
        <begin position="95"/>
        <end position="108"/>
    </location>
</feature>
<evidence type="ECO:0000313" key="3">
    <source>
        <dbReference type="EMBL" id="KAK0586023.1"/>
    </source>
</evidence>
<keyword evidence="4" id="KW-1185">Reference proteome</keyword>
<protein>
    <submittedName>
        <fullName evidence="3">Uncharacterized protein</fullName>
    </submittedName>
</protein>
<accession>A0AA39S5M2</accession>
<dbReference type="Gene3D" id="2.60.120.590">
    <property type="entry name" value="Alpha-ketoglutarate-dependent dioxygenase AlkB-like"/>
    <property type="match status" value="1"/>
</dbReference>
<feature type="compositionally biased region" description="Basic and acidic residues" evidence="2">
    <location>
        <begin position="110"/>
        <end position="123"/>
    </location>
</feature>
<dbReference type="Proteomes" id="UP001168877">
    <property type="component" value="Unassembled WGS sequence"/>
</dbReference>
<organism evidence="3 4">
    <name type="scientific">Acer saccharum</name>
    <name type="common">Sugar maple</name>
    <dbReference type="NCBI Taxonomy" id="4024"/>
    <lineage>
        <taxon>Eukaryota</taxon>
        <taxon>Viridiplantae</taxon>
        <taxon>Streptophyta</taxon>
        <taxon>Embryophyta</taxon>
        <taxon>Tracheophyta</taxon>
        <taxon>Spermatophyta</taxon>
        <taxon>Magnoliopsida</taxon>
        <taxon>eudicotyledons</taxon>
        <taxon>Gunneridae</taxon>
        <taxon>Pentapetalae</taxon>
        <taxon>rosids</taxon>
        <taxon>malvids</taxon>
        <taxon>Sapindales</taxon>
        <taxon>Sapindaceae</taxon>
        <taxon>Hippocastanoideae</taxon>
        <taxon>Acereae</taxon>
        <taxon>Acer</taxon>
    </lineage>
</organism>
<reference evidence="3" key="1">
    <citation type="journal article" date="2022" name="Plant J.">
        <title>Strategies of tolerance reflected in two North American maple genomes.</title>
        <authorList>
            <person name="McEvoy S.L."/>
            <person name="Sezen U.U."/>
            <person name="Trouern-Trend A."/>
            <person name="McMahon S.M."/>
            <person name="Schaberg P.G."/>
            <person name="Yang J."/>
            <person name="Wegrzyn J.L."/>
            <person name="Swenson N.G."/>
        </authorList>
    </citation>
    <scope>NUCLEOTIDE SEQUENCE</scope>
    <source>
        <strain evidence="3">NS2018</strain>
    </source>
</reference>
<dbReference type="PANTHER" id="PTHR31447">
    <property type="entry name" value="HYDROXYPROLINE-RICH GLYCOPROTEIN FAMILY PROTEIN-RELATED"/>
    <property type="match status" value="1"/>
</dbReference>
<comment type="caution">
    <text evidence="3">The sequence shown here is derived from an EMBL/GenBank/DDBJ whole genome shotgun (WGS) entry which is preliminary data.</text>
</comment>
<dbReference type="InterPro" id="IPR037151">
    <property type="entry name" value="AlkB-like_sf"/>
</dbReference>
<reference evidence="3" key="2">
    <citation type="submission" date="2023-06" db="EMBL/GenBank/DDBJ databases">
        <authorList>
            <person name="Swenson N.G."/>
            <person name="Wegrzyn J.L."/>
            <person name="Mcevoy S.L."/>
        </authorList>
    </citation>
    <scope>NUCLEOTIDE SEQUENCE</scope>
    <source>
        <strain evidence="3">NS2018</strain>
        <tissue evidence="3">Leaf</tissue>
    </source>
</reference>
<feature type="region of interest" description="Disordered" evidence="2">
    <location>
        <begin position="95"/>
        <end position="123"/>
    </location>
</feature>
<dbReference type="GO" id="GO:0006402">
    <property type="term" value="P:mRNA catabolic process"/>
    <property type="evidence" value="ECO:0007669"/>
    <property type="project" value="InterPro"/>
</dbReference>
<gene>
    <name evidence="3" type="ORF">LWI29_038154</name>
</gene>
<comment type="similarity">
    <text evidence="1">Belongs to the alkB family.</text>
</comment>
<dbReference type="GO" id="GO:0032451">
    <property type="term" value="F:demethylase activity"/>
    <property type="evidence" value="ECO:0007669"/>
    <property type="project" value="InterPro"/>
</dbReference>
<dbReference type="AlphaFoldDB" id="A0AA39S5M2"/>
<dbReference type="EMBL" id="JAUESC010000383">
    <property type="protein sequence ID" value="KAK0586023.1"/>
    <property type="molecule type" value="Genomic_DNA"/>
</dbReference>
<dbReference type="InterPro" id="IPR044842">
    <property type="entry name" value="ALKBH9B/ALKBH10B-like"/>
</dbReference>
<sequence length="123" mass="13816">MNNLEGLELHKSVFSAVELEKIVNHVYSFQEKGKMGELKERPYTAPQKWKKGKGCVNLQFGCCYNYAKVINFLLSHAKVNVDAVNACRHTAADISTSMCSSESDNNLDMNGDHGDDQSDHYKK</sequence>
<name>A0AA39S5M2_ACESA</name>
<evidence type="ECO:0000256" key="2">
    <source>
        <dbReference type="SAM" id="MobiDB-lite"/>
    </source>
</evidence>
<evidence type="ECO:0000313" key="4">
    <source>
        <dbReference type="Proteomes" id="UP001168877"/>
    </source>
</evidence>
<proteinExistence type="inferred from homology"/>